<dbReference type="SMART" id="SM00072">
    <property type="entry name" value="GuKc"/>
    <property type="match status" value="1"/>
</dbReference>
<dbReference type="AlphaFoldDB" id="A0A2N4TY62"/>
<feature type="domain" description="Guanylate kinase-like" evidence="8">
    <location>
        <begin position="22"/>
        <end position="223"/>
    </location>
</feature>
<dbReference type="Pfam" id="PF00625">
    <property type="entry name" value="Guanylate_kin"/>
    <property type="match status" value="1"/>
</dbReference>
<dbReference type="EMBL" id="PKQE01000001">
    <property type="protein sequence ID" value="PLC44603.1"/>
    <property type="molecule type" value="Genomic_DNA"/>
</dbReference>
<dbReference type="GO" id="GO:0004385">
    <property type="term" value="F:GMP kinase activity"/>
    <property type="evidence" value="ECO:0007669"/>
    <property type="project" value="UniProtKB-EC"/>
</dbReference>
<dbReference type="FunFam" id="3.30.63.10:FF:000002">
    <property type="entry name" value="Guanylate kinase 1"/>
    <property type="match status" value="1"/>
</dbReference>
<evidence type="ECO:0000256" key="2">
    <source>
        <dbReference type="ARBA" id="ARBA00012961"/>
    </source>
</evidence>
<evidence type="ECO:0000256" key="1">
    <source>
        <dbReference type="ARBA" id="ARBA00005790"/>
    </source>
</evidence>
<dbReference type="InterPro" id="IPR008144">
    <property type="entry name" value="Guanylate_kin-like_dom"/>
</dbReference>
<evidence type="ECO:0000256" key="4">
    <source>
        <dbReference type="ARBA" id="ARBA00022679"/>
    </source>
</evidence>
<keyword evidence="5" id="KW-0547">Nucleotide-binding</keyword>
<dbReference type="InterPro" id="IPR008145">
    <property type="entry name" value="GK/Ca_channel_bsu"/>
</dbReference>
<dbReference type="OrthoDB" id="9808150at2"/>
<dbReference type="GO" id="GO:0005829">
    <property type="term" value="C:cytosol"/>
    <property type="evidence" value="ECO:0007669"/>
    <property type="project" value="TreeGrafter"/>
</dbReference>
<dbReference type="InterPro" id="IPR027417">
    <property type="entry name" value="P-loop_NTPase"/>
</dbReference>
<dbReference type="Proteomes" id="UP000234456">
    <property type="component" value="Unassembled WGS sequence"/>
</dbReference>
<evidence type="ECO:0000313" key="9">
    <source>
        <dbReference type="EMBL" id="PLC44603.1"/>
    </source>
</evidence>
<evidence type="ECO:0000256" key="5">
    <source>
        <dbReference type="ARBA" id="ARBA00022741"/>
    </source>
</evidence>
<dbReference type="InterPro" id="IPR020590">
    <property type="entry name" value="Guanylate_kinase_CS"/>
</dbReference>
<dbReference type="PROSITE" id="PS50052">
    <property type="entry name" value="GUANYLATE_KINASE_2"/>
    <property type="match status" value="1"/>
</dbReference>
<dbReference type="SUPFAM" id="SSF52540">
    <property type="entry name" value="P-loop containing nucleoside triphosphate hydrolases"/>
    <property type="match status" value="1"/>
</dbReference>
<dbReference type="GO" id="GO:0000166">
    <property type="term" value="F:nucleotide binding"/>
    <property type="evidence" value="ECO:0007669"/>
    <property type="project" value="UniProtKB-KW"/>
</dbReference>
<proteinExistence type="inferred from homology"/>
<comment type="similarity">
    <text evidence="1">Belongs to the guanylate kinase family.</text>
</comment>
<evidence type="ECO:0000256" key="7">
    <source>
        <dbReference type="ARBA" id="ARBA00030128"/>
    </source>
</evidence>
<dbReference type="PROSITE" id="PS00856">
    <property type="entry name" value="GUANYLATE_KINASE_1"/>
    <property type="match status" value="1"/>
</dbReference>
<dbReference type="Gene3D" id="3.40.50.300">
    <property type="entry name" value="P-loop containing nucleotide triphosphate hydrolases"/>
    <property type="match status" value="1"/>
</dbReference>
<keyword evidence="4" id="KW-0808">Transferase</keyword>
<organism evidence="9 10">
    <name type="scientific">Ralstonia pickettii</name>
    <name type="common">Burkholderia pickettii</name>
    <dbReference type="NCBI Taxonomy" id="329"/>
    <lineage>
        <taxon>Bacteria</taxon>
        <taxon>Pseudomonadati</taxon>
        <taxon>Pseudomonadota</taxon>
        <taxon>Betaproteobacteria</taxon>
        <taxon>Burkholderiales</taxon>
        <taxon>Burkholderiaceae</taxon>
        <taxon>Ralstonia</taxon>
    </lineage>
</organism>
<evidence type="ECO:0000259" key="8">
    <source>
        <dbReference type="PROSITE" id="PS50052"/>
    </source>
</evidence>
<dbReference type="CDD" id="cd00071">
    <property type="entry name" value="GMPK"/>
    <property type="match status" value="1"/>
</dbReference>
<protein>
    <recommendedName>
        <fullName evidence="3">Guanylate kinase</fullName>
        <ecNumber evidence="2">2.7.4.8</ecNumber>
    </recommendedName>
    <alternativeName>
        <fullName evidence="7">GMP kinase</fullName>
    </alternativeName>
</protein>
<sequence length="233" mass="25580">MAARPSTSTITATSRRHSMQNKTIVTLTGPSCGGKTTLEGLLKAEGFVNIISTTTRPPREGEVDGQHYHFVDKTQFKRMREQGAFIESVEFGGHFYGASVKAVERATADGSPVVLVCEPEGMKQISAYSDLHRWHHLAVYVDNPAGVLAERFLKRAGVDIAEQMISNDPTAAARVVKSYARRLAEMLSTEQTWAQAIFTKDIDLLLPTFDADNQDTAVRTILERLATQLKAAA</sequence>
<accession>A0A2N4TY62</accession>
<dbReference type="PANTHER" id="PTHR23117:SF13">
    <property type="entry name" value="GUANYLATE KINASE"/>
    <property type="match status" value="1"/>
</dbReference>
<keyword evidence="6" id="KW-0418">Kinase</keyword>
<name>A0A2N4TY62_RALPI</name>
<comment type="caution">
    <text evidence="9">The sequence shown here is derived from an EMBL/GenBank/DDBJ whole genome shotgun (WGS) entry which is preliminary data.</text>
</comment>
<dbReference type="PANTHER" id="PTHR23117">
    <property type="entry name" value="GUANYLATE KINASE-RELATED"/>
    <property type="match status" value="1"/>
</dbReference>
<gene>
    <name evidence="9" type="ORF">C0Q88_07950</name>
</gene>
<dbReference type="EC" id="2.7.4.8" evidence="2"/>
<reference evidence="9 10" key="1">
    <citation type="submission" date="2017-12" db="EMBL/GenBank/DDBJ databases">
        <title>Draft genome sequence of Ralstonia pickettii 52.</title>
        <authorList>
            <person name="Zheng B."/>
        </authorList>
    </citation>
    <scope>NUCLEOTIDE SEQUENCE [LARGE SCALE GENOMIC DNA]</scope>
    <source>
        <strain evidence="9 10">52</strain>
    </source>
</reference>
<evidence type="ECO:0000313" key="10">
    <source>
        <dbReference type="Proteomes" id="UP000234456"/>
    </source>
</evidence>
<evidence type="ECO:0000256" key="3">
    <source>
        <dbReference type="ARBA" id="ARBA00016296"/>
    </source>
</evidence>
<evidence type="ECO:0000256" key="6">
    <source>
        <dbReference type="ARBA" id="ARBA00022777"/>
    </source>
</evidence>